<dbReference type="InterPro" id="IPR036938">
    <property type="entry name" value="PAP2/HPO_sf"/>
</dbReference>
<keyword evidence="1" id="KW-0472">Membrane</keyword>
<dbReference type="InterPro" id="IPR008949">
    <property type="entry name" value="Isoprenoid_synthase_dom_sf"/>
</dbReference>
<evidence type="ECO:0000259" key="2">
    <source>
        <dbReference type="Pfam" id="PF14378"/>
    </source>
</evidence>
<evidence type="ECO:0000256" key="1">
    <source>
        <dbReference type="SAM" id="Phobius"/>
    </source>
</evidence>
<evidence type="ECO:0000313" key="4">
    <source>
        <dbReference type="Proteomes" id="UP000653156"/>
    </source>
</evidence>
<protein>
    <submittedName>
        <fullName evidence="3">Phosphatase PAP2 family protein</fullName>
    </submittedName>
</protein>
<keyword evidence="4" id="KW-1185">Reference proteome</keyword>
<feature type="transmembrane region" description="Helical" evidence="1">
    <location>
        <begin position="12"/>
        <end position="33"/>
    </location>
</feature>
<dbReference type="InterPro" id="IPR026841">
    <property type="entry name" value="Aur1/Ipt1"/>
</dbReference>
<dbReference type="Gene3D" id="1.20.144.10">
    <property type="entry name" value="Phosphatidic acid phosphatase type 2/haloperoxidase"/>
    <property type="match status" value="1"/>
</dbReference>
<evidence type="ECO:0000313" key="3">
    <source>
        <dbReference type="EMBL" id="QRQ82704.1"/>
    </source>
</evidence>
<dbReference type="AlphaFoldDB" id="A0A892ZM76"/>
<organism evidence="3 4">
    <name type="scientific">Paralysiella testudinis</name>
    <dbReference type="NCBI Taxonomy" id="2809020"/>
    <lineage>
        <taxon>Bacteria</taxon>
        <taxon>Pseudomonadati</taxon>
        <taxon>Pseudomonadota</taxon>
        <taxon>Betaproteobacteria</taxon>
        <taxon>Neisseriales</taxon>
        <taxon>Neisseriaceae</taxon>
        <taxon>Paralysiella</taxon>
    </lineage>
</organism>
<dbReference type="EMBL" id="CP069798">
    <property type="protein sequence ID" value="QRQ82704.1"/>
    <property type="molecule type" value="Genomic_DNA"/>
</dbReference>
<feature type="transmembrane region" description="Helical" evidence="1">
    <location>
        <begin position="80"/>
        <end position="101"/>
    </location>
</feature>
<keyword evidence="1" id="KW-0812">Transmembrane</keyword>
<name>A0A892ZM76_9NEIS</name>
<dbReference type="KEGG" id="ptes:JQU52_04775"/>
<dbReference type="Proteomes" id="UP000653156">
    <property type="component" value="Chromosome"/>
</dbReference>
<reference evidence="3" key="1">
    <citation type="submission" date="2021-02" db="EMBL/GenBank/DDBJ databases">
        <title>Neisseriaceae sp. 26B isolated from the cloaca of a Common Toad-headed Turtle (Mesoclemmys nasuta).</title>
        <authorList>
            <person name="Spergser J."/>
            <person name="Busse H.-J."/>
        </authorList>
    </citation>
    <scope>NUCLEOTIDE SEQUENCE</scope>
    <source>
        <strain evidence="3">26B</strain>
    </source>
</reference>
<sequence length="487" mass="55077">MNTALPCQRTFGWVLAAVFALLFLLFYGGANIVSDWIPWRWHPALPGEAAWPFYPQWAPLYLLMPLLLFWCVVKLNWTAQWALLATLLAELLLACVFFVLLPVETAFPPRHVSGWAAPWFELATTLSMRHNHFPSLHVAFALTAALALQPVLRPLSRLLSWLWMMLVAASTVSIHEHHLLDIIAGAVLALLAWRIVPPWAQQAAVLQRVRLEWLWCCNQWAFARRHRRYALISLMIATQRLRRPQRGTLLLSGYCFLQAVDDIMDGDRRSRTAPIAVADDLLAAWQQRRFHTAHNLMLLAHDFQQRLALLPNANHALADVGALLQVMRADRLRAESRAVWSAIALAAQHQATFALSLDLLLAALGSPSRAAAAPALTTVLGWCSVMRDLREDIAAGIINIPQTQWQQLSPPPNGTPPDSWLRQPPLQQWMAAQHAQALQQLSLLDTQLAADSLDPRAQRIMRIFARSVRDFAQRRFYRLYPWLASDA</sequence>
<gene>
    <name evidence="3" type="ORF">JQU52_04775</name>
</gene>
<dbReference type="Gene3D" id="1.10.600.10">
    <property type="entry name" value="Farnesyl Diphosphate Synthase"/>
    <property type="match status" value="1"/>
</dbReference>
<keyword evidence="1" id="KW-1133">Transmembrane helix</keyword>
<dbReference type="RefSeq" id="WP_230339992.1">
    <property type="nucleotide sequence ID" value="NZ_CP069798.1"/>
</dbReference>
<feature type="transmembrane region" description="Helical" evidence="1">
    <location>
        <begin position="53"/>
        <end position="73"/>
    </location>
</feature>
<feature type="domain" description="Inositolphosphotransferase Aur1/Ipt1" evidence="2">
    <location>
        <begin position="61"/>
        <end position="193"/>
    </location>
</feature>
<proteinExistence type="predicted"/>
<dbReference type="GO" id="GO:0016020">
    <property type="term" value="C:membrane"/>
    <property type="evidence" value="ECO:0007669"/>
    <property type="project" value="UniProtKB-SubCell"/>
</dbReference>
<dbReference type="Pfam" id="PF14378">
    <property type="entry name" value="PAP2_3"/>
    <property type="match status" value="1"/>
</dbReference>
<accession>A0A892ZM76</accession>
<dbReference type="SUPFAM" id="SSF48317">
    <property type="entry name" value="Acid phosphatase/Vanadium-dependent haloperoxidase"/>
    <property type="match status" value="1"/>
</dbReference>